<comment type="caution">
    <text evidence="1">The sequence shown here is derived from an EMBL/GenBank/DDBJ whole genome shotgun (WGS) entry which is preliminary data.</text>
</comment>
<dbReference type="EMBL" id="SOAN01000007">
    <property type="protein sequence ID" value="TDS84777.1"/>
    <property type="molecule type" value="Genomic_DNA"/>
</dbReference>
<accession>A0A4R7G0Y2</accession>
<protein>
    <submittedName>
        <fullName evidence="1">Uncharacterized protein</fullName>
    </submittedName>
</protein>
<evidence type="ECO:0000313" key="2">
    <source>
        <dbReference type="Proteomes" id="UP000294506"/>
    </source>
</evidence>
<sequence>MVDVFVHTVVLGLFVQSLPEAISESSAMTLLTGVVLGLTALILRGEVQLGGTRGLLDPRPASVSPD</sequence>
<keyword evidence="2" id="KW-1185">Reference proteome</keyword>
<reference evidence="1 2" key="1">
    <citation type="submission" date="2019-03" db="EMBL/GenBank/DDBJ databases">
        <title>Genomic Encyclopedia of Type Strains, Phase III (KMG-III): the genomes of soil and plant-associated and newly described type strains.</title>
        <authorList>
            <person name="Whitman W."/>
        </authorList>
    </citation>
    <scope>NUCLEOTIDE SEQUENCE [LARGE SCALE GENOMIC DNA]</scope>
    <source>
        <strain evidence="1 2">DSM 27373</strain>
    </source>
</reference>
<dbReference type="AlphaFoldDB" id="A0A4R7G0Y2"/>
<dbReference type="Proteomes" id="UP000294506">
    <property type="component" value="Unassembled WGS sequence"/>
</dbReference>
<evidence type="ECO:0000313" key="1">
    <source>
        <dbReference type="EMBL" id="TDS84777.1"/>
    </source>
</evidence>
<proteinExistence type="predicted"/>
<gene>
    <name evidence="1" type="ORF">EV640_107175</name>
</gene>
<organism evidence="1 2">
    <name type="scientific">Nesterenkonia aurantiaca</name>
    <dbReference type="NCBI Taxonomy" id="1436010"/>
    <lineage>
        <taxon>Bacteria</taxon>
        <taxon>Bacillati</taxon>
        <taxon>Actinomycetota</taxon>
        <taxon>Actinomycetes</taxon>
        <taxon>Micrococcales</taxon>
        <taxon>Micrococcaceae</taxon>
        <taxon>Nesterenkonia</taxon>
    </lineage>
</organism>
<name>A0A4R7G0Y2_9MICC</name>